<name>A0A0E2DAF6_LEPIR</name>
<dbReference type="AlphaFoldDB" id="A0A0E2DAF6"/>
<dbReference type="GO" id="GO:0016740">
    <property type="term" value="F:transferase activity"/>
    <property type="evidence" value="ECO:0007669"/>
    <property type="project" value="UniProtKB-KW"/>
</dbReference>
<dbReference type="Proteomes" id="UP000001340">
    <property type="component" value="Unassembled WGS sequence"/>
</dbReference>
<dbReference type="Pfam" id="PF00535">
    <property type="entry name" value="Glycos_transf_2"/>
    <property type="match status" value="1"/>
</dbReference>
<evidence type="ECO:0000313" key="3">
    <source>
        <dbReference type="Proteomes" id="UP000001340"/>
    </source>
</evidence>
<dbReference type="SUPFAM" id="SSF53448">
    <property type="entry name" value="Nucleotide-diphospho-sugar transferases"/>
    <property type="match status" value="1"/>
</dbReference>
<proteinExistence type="predicted"/>
<dbReference type="EMBL" id="AHNR02000014">
    <property type="protein sequence ID" value="EKR56448.1"/>
    <property type="molecule type" value="Genomic_DNA"/>
</dbReference>
<sequence length="314" mass="36036">MNKFKSKDICVLIPTKDRLHKIKNLLNSLSNQTLAVGRVIVIASGSDIRKDVLKFKDKLPIEYFFCEPPGQIRQRKMGVSKLTKKTKLVATLDDDIILEPDAIEKILNFWNQVEPETAGIGFNITNMEAHRSNFWKILFYLSSKRPGIVLKSGFPTSIMNVRENIKTEWLNGGATTWRQDILIANIHKKSIDAKWAPCEDLIFSYPIGKMYPMYVCAESKVIHDDIIISQLTFSQLWYRGEILSIWMIFFVSQYSDLSIFKSSIALFAIALVNILKYSILFKFKLLGMEFGRIKGLFLALILVLKKRELSDILS</sequence>
<comment type="caution">
    <text evidence="2">The sequence shown here is derived from an EMBL/GenBank/DDBJ whole genome shotgun (WGS) entry which is preliminary data.</text>
</comment>
<accession>A0A0E2DAF6</accession>
<evidence type="ECO:0000259" key="1">
    <source>
        <dbReference type="Pfam" id="PF00535"/>
    </source>
</evidence>
<protein>
    <submittedName>
        <fullName evidence="2">Glycosyltransferase, group 2 family protein</fullName>
    </submittedName>
</protein>
<gene>
    <name evidence="2" type="ORF">LEP1GSC105_4422</name>
</gene>
<organism evidence="2 3">
    <name type="scientific">Leptospira interrogans str. UI 12758</name>
    <dbReference type="NCBI Taxonomy" id="1049938"/>
    <lineage>
        <taxon>Bacteria</taxon>
        <taxon>Pseudomonadati</taxon>
        <taxon>Spirochaetota</taxon>
        <taxon>Spirochaetia</taxon>
        <taxon>Leptospirales</taxon>
        <taxon>Leptospiraceae</taxon>
        <taxon>Leptospira</taxon>
    </lineage>
</organism>
<dbReference type="CDD" id="cd00761">
    <property type="entry name" value="Glyco_tranf_GTA_type"/>
    <property type="match status" value="1"/>
</dbReference>
<dbReference type="Gene3D" id="3.90.550.10">
    <property type="entry name" value="Spore Coat Polysaccharide Biosynthesis Protein SpsA, Chain A"/>
    <property type="match status" value="1"/>
</dbReference>
<keyword evidence="2" id="KW-0808">Transferase</keyword>
<evidence type="ECO:0000313" key="2">
    <source>
        <dbReference type="EMBL" id="EKR56448.1"/>
    </source>
</evidence>
<dbReference type="RefSeq" id="WP_001031924.1">
    <property type="nucleotide sequence ID" value="NZ_AHNR02000014.1"/>
</dbReference>
<reference evidence="2 3" key="1">
    <citation type="submission" date="2012-10" db="EMBL/GenBank/DDBJ databases">
        <authorList>
            <person name="Harkins D.M."/>
            <person name="Durkin A.S."/>
            <person name="Brinkac L.M."/>
            <person name="Haft D.H."/>
            <person name="Selengut J.D."/>
            <person name="Sanka R."/>
            <person name="DePew J."/>
            <person name="Purushe J."/>
            <person name="Chanthongthip A."/>
            <person name="Lattana O."/>
            <person name="Phetsouvanh R."/>
            <person name="Newton P.N."/>
            <person name="Vinetz J.M."/>
            <person name="Sutton G.G."/>
            <person name="Nierman W.C."/>
            <person name="Fouts D.E."/>
        </authorList>
    </citation>
    <scope>NUCLEOTIDE SEQUENCE [LARGE SCALE GENOMIC DNA]</scope>
    <source>
        <strain evidence="2 3">UI 12758</strain>
    </source>
</reference>
<dbReference type="InterPro" id="IPR029044">
    <property type="entry name" value="Nucleotide-diphossugar_trans"/>
</dbReference>
<feature type="domain" description="Glycosyltransferase 2-like" evidence="1">
    <location>
        <begin position="10"/>
        <end position="116"/>
    </location>
</feature>
<dbReference type="InterPro" id="IPR001173">
    <property type="entry name" value="Glyco_trans_2-like"/>
</dbReference>